<dbReference type="AlphaFoldDB" id="A0A806K2Z5"/>
<evidence type="ECO:0008006" key="2">
    <source>
        <dbReference type="Google" id="ProtNLM"/>
    </source>
</evidence>
<organism evidence="1">
    <name type="scientific">uncultured bacterium contig00106</name>
    <dbReference type="NCBI Taxonomy" id="1181572"/>
    <lineage>
        <taxon>Bacteria</taxon>
        <taxon>environmental samples</taxon>
    </lineage>
</organism>
<dbReference type="Gene3D" id="3.90.1580.10">
    <property type="entry name" value="paralog of FGE (formylglycine-generating enzyme)"/>
    <property type="match status" value="1"/>
</dbReference>
<protein>
    <recommendedName>
        <fullName evidence="2">Sulfatase-modifying factor enzyme domain-containing protein</fullName>
    </recommendedName>
</protein>
<evidence type="ECO:0000313" key="1">
    <source>
        <dbReference type="EMBL" id="AGS54285.1"/>
    </source>
</evidence>
<sequence length="432" mass="49343">MNKILIFVAFVFIFSFAKQYGIYDLQGNYVSAFEAEPHELSEKVRQFKAENPSRNLYISSLAKGKSPKPIFRYRYKAETGAYIEASRKETFSICPDKEIQGTWISEYSVSLNAENCLSVQAPNLAGTFRILFLQNSGRTDTVRVLVEQSYIQMGDYSHRVWVNDSIPEFCKYGNVCKESDYGHYENKKYNQALIVDKTEFTMGDAQRYSGSGINLAVWNASWISEAYPPNEDLKTSMRPYIDDGSAIWQIANMRSKLEGLDTVYSIFSENGQSKLVTDTSAFGYRLPFKDEWGMLMRAGVSTRYYWGDEEDSLTVSRYTLVRPAGYIQHKVAQKLPNAFGLYDMISPNNTAGADGSVCTSSPNDNQMRECRFITGIVARRIECKRTFYLVSMDEAFNESAKKEKLNLSCRDFNATSARYLYKAPKLRKLEKM</sequence>
<dbReference type="InterPro" id="IPR016187">
    <property type="entry name" value="CTDL_fold"/>
</dbReference>
<name>A0A806K2Z5_9BACT</name>
<reference evidence="1" key="1">
    <citation type="submission" date="2012-03" db="EMBL/GenBank/DDBJ databases">
        <title>Functional metagenomics reveals considerable lignocellulase gene clusters in the gut microbiome of a wood-feeding higher termite.</title>
        <authorList>
            <person name="Liu N."/>
        </authorList>
    </citation>
    <scope>NUCLEOTIDE SEQUENCE</scope>
</reference>
<dbReference type="EMBL" id="JQ844287">
    <property type="protein sequence ID" value="AGS54285.1"/>
    <property type="molecule type" value="Genomic_DNA"/>
</dbReference>
<accession>A0A806K2Z5</accession>
<proteinExistence type="predicted"/>
<dbReference type="SUPFAM" id="SSF56436">
    <property type="entry name" value="C-type lectin-like"/>
    <property type="match status" value="1"/>
</dbReference>
<dbReference type="InterPro" id="IPR042095">
    <property type="entry name" value="SUMF_sf"/>
</dbReference>